<dbReference type="PANTHER" id="PTHR11106:SF27">
    <property type="entry name" value="MACRO DOMAIN-CONTAINING PROTEIN"/>
    <property type="match status" value="1"/>
</dbReference>
<dbReference type="InterPro" id="IPR002589">
    <property type="entry name" value="Macro_dom"/>
</dbReference>
<dbReference type="PROSITE" id="PS51154">
    <property type="entry name" value="MACRO"/>
    <property type="match status" value="1"/>
</dbReference>
<dbReference type="STRING" id="460384.SAMN05216313_13054"/>
<sequence length="263" mass="29983">MTQKERRLFLIRSLLEEQPQYQKMEIPGDEEEQKRLLRSLMNLRHPSPVQPEFLDVQDAYLKEETLRRGIVDCRELAAAGAEGVKRRLFLWQGDITRLKADAIVNAANEALLGCFIPCHSCIDNIIHTCAGVQLRLACHRLMREQGRPEPTGRAKITPAFNLPSRYVLHTVGPVISGPLREQDCRLLAGCYSSCLELAAKNGLRSVAFCCISTGVFRFPQEKAAEIAVETVKRFLEQDDTVEQVIFNVFTDRDLELYRRQLKK</sequence>
<gene>
    <name evidence="2" type="ORF">SAMN05216313_13054</name>
</gene>
<dbReference type="GeneID" id="93277680"/>
<name>A0A1I0JJT5_9FIRM</name>
<dbReference type="SMART" id="SM00506">
    <property type="entry name" value="A1pp"/>
    <property type="match status" value="1"/>
</dbReference>
<dbReference type="RefSeq" id="WP_092369142.1">
    <property type="nucleotide sequence ID" value="NZ_CAJJSN010000007.1"/>
</dbReference>
<dbReference type="SUPFAM" id="SSF52949">
    <property type="entry name" value="Macro domain-like"/>
    <property type="match status" value="1"/>
</dbReference>
<keyword evidence="3" id="KW-1185">Reference proteome</keyword>
<evidence type="ECO:0000313" key="3">
    <source>
        <dbReference type="Proteomes" id="UP000198508"/>
    </source>
</evidence>
<reference evidence="3" key="1">
    <citation type="submission" date="2016-10" db="EMBL/GenBank/DDBJ databases">
        <authorList>
            <person name="Varghese N."/>
            <person name="Submissions S."/>
        </authorList>
    </citation>
    <scope>NUCLEOTIDE SEQUENCE [LARGE SCALE GENOMIC DNA]</scope>
    <source>
        <strain evidence="3">NLAE-zl-G277</strain>
    </source>
</reference>
<dbReference type="InterPro" id="IPR043472">
    <property type="entry name" value="Macro_dom-like"/>
</dbReference>
<dbReference type="Proteomes" id="UP000198508">
    <property type="component" value="Unassembled WGS sequence"/>
</dbReference>
<dbReference type="Gene3D" id="3.40.220.10">
    <property type="entry name" value="Leucine Aminopeptidase, subunit E, domain 1"/>
    <property type="match status" value="1"/>
</dbReference>
<dbReference type="Pfam" id="PF01661">
    <property type="entry name" value="Macro"/>
    <property type="match status" value="1"/>
</dbReference>
<dbReference type="PANTHER" id="PTHR11106">
    <property type="entry name" value="GANGLIOSIDE INDUCED DIFFERENTIATION ASSOCIATED PROTEIN 2-RELATED"/>
    <property type="match status" value="1"/>
</dbReference>
<dbReference type="CDD" id="cd02908">
    <property type="entry name" value="Macro_OAADPr_deacetylase"/>
    <property type="match status" value="1"/>
</dbReference>
<dbReference type="NCBIfam" id="NF003163">
    <property type="entry name" value="PRK04143.1"/>
    <property type="match status" value="1"/>
</dbReference>
<dbReference type="AlphaFoldDB" id="A0A1I0JJT5"/>
<accession>A0A1I0JJT5</accession>
<evidence type="ECO:0000313" key="2">
    <source>
        <dbReference type="EMBL" id="SEU09899.1"/>
    </source>
</evidence>
<dbReference type="EMBL" id="FOIM01000030">
    <property type="protein sequence ID" value="SEU09899.1"/>
    <property type="molecule type" value="Genomic_DNA"/>
</dbReference>
<organism evidence="2 3">
    <name type="scientific">Enterocloster lavalensis</name>
    <dbReference type="NCBI Taxonomy" id="460384"/>
    <lineage>
        <taxon>Bacteria</taxon>
        <taxon>Bacillati</taxon>
        <taxon>Bacillota</taxon>
        <taxon>Clostridia</taxon>
        <taxon>Lachnospirales</taxon>
        <taxon>Lachnospiraceae</taxon>
        <taxon>Enterocloster</taxon>
    </lineage>
</organism>
<evidence type="ECO:0000259" key="1">
    <source>
        <dbReference type="PROSITE" id="PS51154"/>
    </source>
</evidence>
<feature type="domain" description="Macro" evidence="1">
    <location>
        <begin position="75"/>
        <end position="263"/>
    </location>
</feature>
<proteinExistence type="predicted"/>
<protein>
    <submittedName>
        <fullName evidence="2">O-acetyl-ADP-ribose deacetylase (Regulator of RNase III), contains Macro domain</fullName>
    </submittedName>
</protein>